<reference evidence="1" key="1">
    <citation type="submission" date="2022-04" db="EMBL/GenBank/DDBJ databases">
        <title>Carnegiea gigantea Genome sequencing and assembly v2.</title>
        <authorList>
            <person name="Copetti D."/>
            <person name="Sanderson M.J."/>
            <person name="Burquez A."/>
            <person name="Wojciechowski M.F."/>
        </authorList>
    </citation>
    <scope>NUCLEOTIDE SEQUENCE</scope>
    <source>
        <strain evidence="1">SGP5-SGP5p</strain>
        <tissue evidence="1">Aerial part</tissue>
    </source>
</reference>
<keyword evidence="2" id="KW-1185">Reference proteome</keyword>
<name>A0A9Q1JUY3_9CARY</name>
<dbReference type="Proteomes" id="UP001153076">
    <property type="component" value="Unassembled WGS sequence"/>
</dbReference>
<organism evidence="1 2">
    <name type="scientific">Carnegiea gigantea</name>
    <dbReference type="NCBI Taxonomy" id="171969"/>
    <lineage>
        <taxon>Eukaryota</taxon>
        <taxon>Viridiplantae</taxon>
        <taxon>Streptophyta</taxon>
        <taxon>Embryophyta</taxon>
        <taxon>Tracheophyta</taxon>
        <taxon>Spermatophyta</taxon>
        <taxon>Magnoliopsida</taxon>
        <taxon>eudicotyledons</taxon>
        <taxon>Gunneridae</taxon>
        <taxon>Pentapetalae</taxon>
        <taxon>Caryophyllales</taxon>
        <taxon>Cactineae</taxon>
        <taxon>Cactaceae</taxon>
        <taxon>Cactoideae</taxon>
        <taxon>Echinocereeae</taxon>
        <taxon>Carnegiea</taxon>
    </lineage>
</organism>
<proteinExistence type="predicted"/>
<comment type="caution">
    <text evidence="1">The sequence shown here is derived from an EMBL/GenBank/DDBJ whole genome shotgun (WGS) entry which is preliminary data.</text>
</comment>
<dbReference type="EMBL" id="JAKOGI010000686">
    <property type="protein sequence ID" value="KAJ8431482.1"/>
    <property type="molecule type" value="Genomic_DNA"/>
</dbReference>
<evidence type="ECO:0000313" key="1">
    <source>
        <dbReference type="EMBL" id="KAJ8431482.1"/>
    </source>
</evidence>
<evidence type="ECO:0008006" key="3">
    <source>
        <dbReference type="Google" id="ProtNLM"/>
    </source>
</evidence>
<evidence type="ECO:0000313" key="2">
    <source>
        <dbReference type="Proteomes" id="UP001153076"/>
    </source>
</evidence>
<dbReference type="AlphaFoldDB" id="A0A9Q1JUY3"/>
<accession>A0A9Q1JUY3</accession>
<dbReference type="OrthoDB" id="2744543at2759"/>
<protein>
    <recommendedName>
        <fullName evidence="3">Glucosamine-phosphate N-acetyltransferase</fullName>
    </recommendedName>
</protein>
<gene>
    <name evidence="1" type="ORF">Cgig2_032253</name>
</gene>
<sequence length="183" mass="19539">MAIGIGSSTRVLLPVTITSSISDGGTLGGRKTPPPIFITTNPSHINISTLSSLYRACNHSPHRFPSSAVANDIDVGKLAVAVAHSAVVVSVFAQIDSGDGGSNERDKRLFERMLRAPVRVAPGNGDLVGFGRAVSDLGLTASIYDVMELRNSTSRMDDKHYFDSICTSLPSRTGRQDENYYLA</sequence>